<evidence type="ECO:0000256" key="3">
    <source>
        <dbReference type="ARBA" id="ARBA00022448"/>
    </source>
</evidence>
<evidence type="ECO:0000256" key="7">
    <source>
        <dbReference type="ARBA" id="ARBA00023065"/>
    </source>
</evidence>
<feature type="transmembrane region" description="Helical" evidence="10">
    <location>
        <begin position="153"/>
        <end position="172"/>
    </location>
</feature>
<feature type="transmembrane region" description="Helical" evidence="10">
    <location>
        <begin position="116"/>
        <end position="132"/>
    </location>
</feature>
<keyword evidence="7" id="KW-0406">Ion transport</keyword>
<feature type="domain" description="Cation efflux protein cytoplasmic" evidence="12">
    <location>
        <begin position="279"/>
        <end position="352"/>
    </location>
</feature>
<evidence type="ECO:0000313" key="13">
    <source>
        <dbReference type="EMBL" id="MDQ0504732.1"/>
    </source>
</evidence>
<proteinExistence type="inferred from homology"/>
<comment type="subcellular location">
    <subcellularLocation>
        <location evidence="1">Membrane</location>
        <topology evidence="1">Multi-pass membrane protein</topology>
    </subcellularLocation>
</comment>
<accession>A0ABU0LC52</accession>
<feature type="compositionally biased region" description="Basic and acidic residues" evidence="9">
    <location>
        <begin position="37"/>
        <end position="66"/>
    </location>
</feature>
<keyword evidence="5" id="KW-0864">Zinc transport</keyword>
<evidence type="ECO:0000259" key="12">
    <source>
        <dbReference type="Pfam" id="PF16916"/>
    </source>
</evidence>
<keyword evidence="4 10" id="KW-0812">Transmembrane</keyword>
<feature type="transmembrane region" description="Helical" evidence="10">
    <location>
        <begin position="184"/>
        <end position="206"/>
    </location>
</feature>
<evidence type="ECO:0000256" key="6">
    <source>
        <dbReference type="ARBA" id="ARBA00022989"/>
    </source>
</evidence>
<dbReference type="Gene3D" id="1.20.1510.10">
    <property type="entry name" value="Cation efflux protein transmembrane domain"/>
    <property type="match status" value="1"/>
</dbReference>
<dbReference type="InterPro" id="IPR027470">
    <property type="entry name" value="Cation_efflux_CTD"/>
</dbReference>
<feature type="compositionally biased region" description="Low complexity" evidence="9">
    <location>
        <begin position="16"/>
        <end position="34"/>
    </location>
</feature>
<organism evidence="13 14">
    <name type="scientific">Xanthobacter agilis</name>
    <dbReference type="NCBI Taxonomy" id="47492"/>
    <lineage>
        <taxon>Bacteria</taxon>
        <taxon>Pseudomonadati</taxon>
        <taxon>Pseudomonadota</taxon>
        <taxon>Alphaproteobacteria</taxon>
        <taxon>Hyphomicrobiales</taxon>
        <taxon>Xanthobacteraceae</taxon>
        <taxon>Xanthobacter</taxon>
    </lineage>
</organism>
<feature type="domain" description="Cation efflux protein transmembrane" evidence="11">
    <location>
        <begin position="85"/>
        <end position="271"/>
    </location>
</feature>
<keyword evidence="14" id="KW-1185">Reference proteome</keyword>
<dbReference type="RefSeq" id="WP_237346469.1">
    <property type="nucleotide sequence ID" value="NZ_JABWGX010000019.1"/>
</dbReference>
<dbReference type="InterPro" id="IPR002524">
    <property type="entry name" value="Cation_efflux"/>
</dbReference>
<dbReference type="InterPro" id="IPR058533">
    <property type="entry name" value="Cation_efflux_TM"/>
</dbReference>
<feature type="transmembrane region" description="Helical" evidence="10">
    <location>
        <begin position="82"/>
        <end position="104"/>
    </location>
</feature>
<comment type="similarity">
    <text evidence="2">Belongs to the cation diffusion facilitator (CDF) transporter (TC 2.A.4) family. SLC30A subfamily.</text>
</comment>
<evidence type="ECO:0000313" key="14">
    <source>
        <dbReference type="Proteomes" id="UP001241747"/>
    </source>
</evidence>
<feature type="transmembrane region" description="Helical" evidence="10">
    <location>
        <begin position="249"/>
        <end position="266"/>
    </location>
</feature>
<keyword evidence="3" id="KW-0813">Transport</keyword>
<dbReference type="InterPro" id="IPR050681">
    <property type="entry name" value="CDF/SLC30A"/>
</dbReference>
<evidence type="ECO:0000256" key="10">
    <source>
        <dbReference type="SAM" id="Phobius"/>
    </source>
</evidence>
<dbReference type="SUPFAM" id="SSF161111">
    <property type="entry name" value="Cation efflux protein transmembrane domain-like"/>
    <property type="match status" value="1"/>
</dbReference>
<comment type="caution">
    <text evidence="13">The sequence shown here is derived from an EMBL/GenBank/DDBJ whole genome shotgun (WGS) entry which is preliminary data.</text>
</comment>
<dbReference type="InterPro" id="IPR027469">
    <property type="entry name" value="Cation_efflux_TMD_sf"/>
</dbReference>
<dbReference type="Pfam" id="PF16916">
    <property type="entry name" value="ZT_dimer"/>
    <property type="match status" value="1"/>
</dbReference>
<evidence type="ECO:0000256" key="8">
    <source>
        <dbReference type="ARBA" id="ARBA00023136"/>
    </source>
</evidence>
<evidence type="ECO:0000256" key="2">
    <source>
        <dbReference type="ARBA" id="ARBA00008873"/>
    </source>
</evidence>
<feature type="transmembrane region" description="Helical" evidence="10">
    <location>
        <begin position="218"/>
        <end position="243"/>
    </location>
</feature>
<dbReference type="PANTHER" id="PTHR11562:SF17">
    <property type="entry name" value="RE54080P-RELATED"/>
    <property type="match status" value="1"/>
</dbReference>
<dbReference type="NCBIfam" id="TIGR01297">
    <property type="entry name" value="CDF"/>
    <property type="match status" value="1"/>
</dbReference>
<keyword evidence="5" id="KW-0862">Zinc</keyword>
<dbReference type="Pfam" id="PF01545">
    <property type="entry name" value="Cation_efflux"/>
    <property type="match status" value="1"/>
</dbReference>
<keyword evidence="8 10" id="KW-0472">Membrane</keyword>
<dbReference type="Proteomes" id="UP001241747">
    <property type="component" value="Unassembled WGS sequence"/>
</dbReference>
<name>A0ABU0LC52_XANAG</name>
<keyword evidence="6 10" id="KW-1133">Transmembrane helix</keyword>
<evidence type="ECO:0000256" key="5">
    <source>
        <dbReference type="ARBA" id="ARBA00022906"/>
    </source>
</evidence>
<sequence length="365" mass="37225">MSGPEMSGPEMAGGVSSRAQGGSAAPSSGAVHASNHAGHENAHGLEPGHDHDHGHAGHDHDHDHGHGGHGGHVHAMPQSLRAFAIGASLNFGFVVVEAGLGLWAGSLALVADAGHNLSDVLGLLLAWGAAWLSRRAPTARRTFGYGRSSILAALANAILLLVGTGAIIIEALSRVDDPEPVKTGVVMVTALVGVAVNLGTAMLFMAGRKGDLNVRGAFLHMVADAAVSLGVVAAAALIAFTGWLWLDSAVSLVIAAVIIVSTWGLARDSVDLALDSVPANVDRAAVEAYLASLPGVSEVHDLHIWGLSTTDAALSAHLVRPGAELDDAFLEAAVLALKTRFGIAHPVLQVEEGKMACTLAPAEVV</sequence>
<feature type="region of interest" description="Disordered" evidence="9">
    <location>
        <begin position="1"/>
        <end position="73"/>
    </location>
</feature>
<evidence type="ECO:0000259" key="11">
    <source>
        <dbReference type="Pfam" id="PF01545"/>
    </source>
</evidence>
<dbReference type="EMBL" id="JAUSVY010000003">
    <property type="protein sequence ID" value="MDQ0504732.1"/>
    <property type="molecule type" value="Genomic_DNA"/>
</dbReference>
<evidence type="ECO:0000256" key="1">
    <source>
        <dbReference type="ARBA" id="ARBA00004141"/>
    </source>
</evidence>
<dbReference type="PANTHER" id="PTHR11562">
    <property type="entry name" value="CATION EFFLUX PROTEIN/ ZINC TRANSPORTER"/>
    <property type="match status" value="1"/>
</dbReference>
<reference evidence="13 14" key="1">
    <citation type="submission" date="2023-07" db="EMBL/GenBank/DDBJ databases">
        <title>Genomic Encyclopedia of Type Strains, Phase IV (KMG-IV): sequencing the most valuable type-strain genomes for metagenomic binning, comparative biology and taxonomic classification.</title>
        <authorList>
            <person name="Goeker M."/>
        </authorList>
    </citation>
    <scope>NUCLEOTIDE SEQUENCE [LARGE SCALE GENOMIC DNA]</scope>
    <source>
        <strain evidence="13 14">DSM 3770</strain>
    </source>
</reference>
<gene>
    <name evidence="13" type="ORF">QOZ94_001514</name>
</gene>
<evidence type="ECO:0000256" key="4">
    <source>
        <dbReference type="ARBA" id="ARBA00022692"/>
    </source>
</evidence>
<evidence type="ECO:0000256" key="9">
    <source>
        <dbReference type="SAM" id="MobiDB-lite"/>
    </source>
</evidence>
<protein>
    <submittedName>
        <fullName evidence="13">Cobalt-zinc-cadmium efflux system protein</fullName>
    </submittedName>
</protein>